<protein>
    <submittedName>
        <fullName evidence="2">Lysophospholipase L1</fullName>
    </submittedName>
</protein>
<dbReference type="AlphaFoldDB" id="A0A1T4P562"/>
<dbReference type="InterPro" id="IPR051532">
    <property type="entry name" value="Ester_Hydrolysis_Enzymes"/>
</dbReference>
<name>A0A1T4P562_9PORP</name>
<evidence type="ECO:0000313" key="2">
    <source>
        <dbReference type="EMBL" id="SJZ86653.1"/>
    </source>
</evidence>
<dbReference type="GO" id="GO:0016788">
    <property type="term" value="F:hydrolase activity, acting on ester bonds"/>
    <property type="evidence" value="ECO:0007669"/>
    <property type="project" value="UniProtKB-ARBA"/>
</dbReference>
<dbReference type="PANTHER" id="PTHR30383">
    <property type="entry name" value="THIOESTERASE 1/PROTEASE 1/LYSOPHOSPHOLIPASE L1"/>
    <property type="match status" value="1"/>
</dbReference>
<dbReference type="Pfam" id="PF13472">
    <property type="entry name" value="Lipase_GDSL_2"/>
    <property type="match status" value="1"/>
</dbReference>
<evidence type="ECO:0000313" key="3">
    <source>
        <dbReference type="Proteomes" id="UP000190121"/>
    </source>
</evidence>
<dbReference type="Gene3D" id="3.40.50.1110">
    <property type="entry name" value="SGNH hydrolase"/>
    <property type="match status" value="1"/>
</dbReference>
<reference evidence="3" key="1">
    <citation type="submission" date="2017-02" db="EMBL/GenBank/DDBJ databases">
        <authorList>
            <person name="Varghese N."/>
            <person name="Submissions S."/>
        </authorList>
    </citation>
    <scope>NUCLEOTIDE SEQUENCE [LARGE SCALE GENOMIC DNA]</scope>
    <source>
        <strain evidence="3">ATCC 51356</strain>
    </source>
</reference>
<dbReference type="Proteomes" id="UP000190121">
    <property type="component" value="Unassembled WGS sequence"/>
</dbReference>
<dbReference type="EMBL" id="FUXE01000014">
    <property type="protein sequence ID" value="SJZ86653.1"/>
    <property type="molecule type" value="Genomic_DNA"/>
</dbReference>
<keyword evidence="3" id="KW-1185">Reference proteome</keyword>
<dbReference type="SUPFAM" id="SSF52266">
    <property type="entry name" value="SGNH hydrolase"/>
    <property type="match status" value="1"/>
</dbReference>
<feature type="domain" description="SGNH hydrolase-type esterase" evidence="1">
    <location>
        <begin position="47"/>
        <end position="237"/>
    </location>
</feature>
<gene>
    <name evidence="2" type="ORF">SAMN02745171_01334</name>
</gene>
<dbReference type="STRING" id="29524.SAMN02745171_01334"/>
<proteinExistence type="predicted"/>
<dbReference type="InterPro" id="IPR013830">
    <property type="entry name" value="SGNH_hydro"/>
</dbReference>
<evidence type="ECO:0000259" key="1">
    <source>
        <dbReference type="Pfam" id="PF13472"/>
    </source>
</evidence>
<dbReference type="InterPro" id="IPR036514">
    <property type="entry name" value="SGNH_hydro_sf"/>
</dbReference>
<dbReference type="PANTHER" id="PTHR30383:SF29">
    <property type="entry name" value="SGNH HYDROLASE-TYPE ESTERASE DOMAIN-CONTAINING PROTEIN"/>
    <property type="match status" value="1"/>
</dbReference>
<sequence length="260" mass="29881">MVFQVGWAEKSDKNKIWHQPSNKNFQTLWQSIRESKETNTPVRILHIGDSHITNGFTTAPIQSQMDRLYGDAVSVSHRGINGATFLTYNTDEEIERILQEKPDLLIISLGTNDSYTFKFSPDCLRENMNTFLSLLFQKMPDLPVVLTSPPPNFLRLSKRVAKAKRKRGKRRYRSITSYTYNSNTVIAANLMSELAVSYDCAYIDLYATIGDEQEAKLWLDRGWMYRDRTHYTIEGYAKHGEIIASALVQMIEEQNTNPIA</sequence>
<accession>A0A1T4P562</accession>
<organism evidence="2 3">
    <name type="scientific">Porphyromonas circumdentaria</name>
    <dbReference type="NCBI Taxonomy" id="29524"/>
    <lineage>
        <taxon>Bacteria</taxon>
        <taxon>Pseudomonadati</taxon>
        <taxon>Bacteroidota</taxon>
        <taxon>Bacteroidia</taxon>
        <taxon>Bacteroidales</taxon>
        <taxon>Porphyromonadaceae</taxon>
        <taxon>Porphyromonas</taxon>
    </lineage>
</organism>